<name>A0A4Y7TKT5_COPMI</name>
<organism evidence="1 2">
    <name type="scientific">Coprinellus micaceus</name>
    <name type="common">Glistening ink-cap mushroom</name>
    <name type="synonym">Coprinus micaceus</name>
    <dbReference type="NCBI Taxonomy" id="71717"/>
    <lineage>
        <taxon>Eukaryota</taxon>
        <taxon>Fungi</taxon>
        <taxon>Dikarya</taxon>
        <taxon>Basidiomycota</taxon>
        <taxon>Agaricomycotina</taxon>
        <taxon>Agaricomycetes</taxon>
        <taxon>Agaricomycetidae</taxon>
        <taxon>Agaricales</taxon>
        <taxon>Agaricineae</taxon>
        <taxon>Psathyrellaceae</taxon>
        <taxon>Coprinellus</taxon>
    </lineage>
</organism>
<comment type="caution">
    <text evidence="1">The sequence shown here is derived from an EMBL/GenBank/DDBJ whole genome shotgun (WGS) entry which is preliminary data.</text>
</comment>
<keyword evidence="2" id="KW-1185">Reference proteome</keyword>
<protein>
    <submittedName>
        <fullName evidence="1">Uncharacterized protein</fullName>
    </submittedName>
</protein>
<dbReference type="Proteomes" id="UP000298030">
    <property type="component" value="Unassembled WGS sequence"/>
</dbReference>
<evidence type="ECO:0000313" key="1">
    <source>
        <dbReference type="EMBL" id="TEB34571.1"/>
    </source>
</evidence>
<sequence>MDVNNEAVPFILNGALGPWWAARWAVPTSNTAAARKDWPWVGSRVIIGSSLEVELSPSPREGLYGNGPGATENEARSEVAVALRLCLRMEGWAKETKDMQKLRSGNPRHKVCRQRAWVQRLGKASEPELLSEPSDLSPNSHIATTNLTSRSRLLFELTAHIGASDGVKKRRAVAAARRIT</sequence>
<evidence type="ECO:0000313" key="2">
    <source>
        <dbReference type="Proteomes" id="UP000298030"/>
    </source>
</evidence>
<dbReference type="EMBL" id="QPFP01000009">
    <property type="protein sequence ID" value="TEB34571.1"/>
    <property type="molecule type" value="Genomic_DNA"/>
</dbReference>
<dbReference type="AlphaFoldDB" id="A0A4Y7TKT5"/>
<gene>
    <name evidence="1" type="ORF">FA13DRAFT_1772456</name>
</gene>
<proteinExistence type="predicted"/>
<reference evidence="1 2" key="1">
    <citation type="journal article" date="2019" name="Nat. Ecol. Evol.">
        <title>Megaphylogeny resolves global patterns of mushroom evolution.</title>
        <authorList>
            <person name="Varga T."/>
            <person name="Krizsan K."/>
            <person name="Foldi C."/>
            <person name="Dima B."/>
            <person name="Sanchez-Garcia M."/>
            <person name="Sanchez-Ramirez S."/>
            <person name="Szollosi G.J."/>
            <person name="Szarkandi J.G."/>
            <person name="Papp V."/>
            <person name="Albert L."/>
            <person name="Andreopoulos W."/>
            <person name="Angelini C."/>
            <person name="Antonin V."/>
            <person name="Barry K.W."/>
            <person name="Bougher N.L."/>
            <person name="Buchanan P."/>
            <person name="Buyck B."/>
            <person name="Bense V."/>
            <person name="Catcheside P."/>
            <person name="Chovatia M."/>
            <person name="Cooper J."/>
            <person name="Damon W."/>
            <person name="Desjardin D."/>
            <person name="Finy P."/>
            <person name="Geml J."/>
            <person name="Haridas S."/>
            <person name="Hughes K."/>
            <person name="Justo A."/>
            <person name="Karasinski D."/>
            <person name="Kautmanova I."/>
            <person name="Kiss B."/>
            <person name="Kocsube S."/>
            <person name="Kotiranta H."/>
            <person name="LaButti K.M."/>
            <person name="Lechner B.E."/>
            <person name="Liimatainen K."/>
            <person name="Lipzen A."/>
            <person name="Lukacs Z."/>
            <person name="Mihaltcheva S."/>
            <person name="Morgado L.N."/>
            <person name="Niskanen T."/>
            <person name="Noordeloos M.E."/>
            <person name="Ohm R.A."/>
            <person name="Ortiz-Santana B."/>
            <person name="Ovrebo C."/>
            <person name="Racz N."/>
            <person name="Riley R."/>
            <person name="Savchenko A."/>
            <person name="Shiryaev A."/>
            <person name="Soop K."/>
            <person name="Spirin V."/>
            <person name="Szebenyi C."/>
            <person name="Tomsovsky M."/>
            <person name="Tulloss R.E."/>
            <person name="Uehling J."/>
            <person name="Grigoriev I.V."/>
            <person name="Vagvolgyi C."/>
            <person name="Papp T."/>
            <person name="Martin F.M."/>
            <person name="Miettinen O."/>
            <person name="Hibbett D.S."/>
            <person name="Nagy L.G."/>
        </authorList>
    </citation>
    <scope>NUCLEOTIDE SEQUENCE [LARGE SCALE GENOMIC DNA]</scope>
    <source>
        <strain evidence="1 2">FP101781</strain>
    </source>
</reference>
<accession>A0A4Y7TKT5</accession>